<feature type="transmembrane region" description="Helical" evidence="12">
    <location>
        <begin position="237"/>
        <end position="256"/>
    </location>
</feature>
<evidence type="ECO:0000256" key="3">
    <source>
        <dbReference type="ARBA" id="ARBA00022448"/>
    </source>
</evidence>
<feature type="transmembrane region" description="Helical" evidence="12">
    <location>
        <begin position="83"/>
        <end position="103"/>
    </location>
</feature>
<dbReference type="PANTHER" id="PTHR42985">
    <property type="entry name" value="SODIUM-COUPLED MONOCARBOXYLATE TRANSPORTER"/>
    <property type="match status" value="1"/>
</dbReference>
<dbReference type="Proteomes" id="UP000549394">
    <property type="component" value="Unassembled WGS sequence"/>
</dbReference>
<dbReference type="AlphaFoldDB" id="A0A7I8V8Y8"/>
<evidence type="ECO:0000256" key="11">
    <source>
        <dbReference type="RuleBase" id="RU362091"/>
    </source>
</evidence>
<keyword evidence="3" id="KW-0813">Transport</keyword>
<comment type="similarity">
    <text evidence="2 11">Belongs to the sodium:solute symporter (SSF) (TC 2.A.21) family.</text>
</comment>
<reference evidence="13 14" key="1">
    <citation type="submission" date="2020-08" db="EMBL/GenBank/DDBJ databases">
        <authorList>
            <person name="Hejnol A."/>
        </authorList>
    </citation>
    <scope>NUCLEOTIDE SEQUENCE [LARGE SCALE GENOMIC DNA]</scope>
</reference>
<organism evidence="13 14">
    <name type="scientific">Dimorphilus gyrociliatus</name>
    <dbReference type="NCBI Taxonomy" id="2664684"/>
    <lineage>
        <taxon>Eukaryota</taxon>
        <taxon>Metazoa</taxon>
        <taxon>Spiralia</taxon>
        <taxon>Lophotrochozoa</taxon>
        <taxon>Annelida</taxon>
        <taxon>Polychaeta</taxon>
        <taxon>Polychaeta incertae sedis</taxon>
        <taxon>Dinophilidae</taxon>
        <taxon>Dimorphilus</taxon>
    </lineage>
</organism>
<comment type="caution">
    <text evidence="13">The sequence shown here is derived from an EMBL/GenBank/DDBJ whole genome shotgun (WGS) entry which is preliminary data.</text>
</comment>
<feature type="transmembrane region" description="Helical" evidence="12">
    <location>
        <begin position="12"/>
        <end position="30"/>
    </location>
</feature>
<evidence type="ECO:0000256" key="12">
    <source>
        <dbReference type="SAM" id="Phobius"/>
    </source>
</evidence>
<dbReference type="PANTHER" id="PTHR42985:SF40">
    <property type="entry name" value="LD47995P-RELATED"/>
    <property type="match status" value="1"/>
</dbReference>
<dbReference type="InterPro" id="IPR001734">
    <property type="entry name" value="Na/solute_symporter"/>
</dbReference>
<keyword evidence="4" id="KW-1003">Cell membrane</keyword>
<feature type="transmembrane region" description="Helical" evidence="12">
    <location>
        <begin position="277"/>
        <end position="301"/>
    </location>
</feature>
<keyword evidence="8" id="KW-0406">Ion transport</keyword>
<evidence type="ECO:0000256" key="7">
    <source>
        <dbReference type="ARBA" id="ARBA00023053"/>
    </source>
</evidence>
<dbReference type="NCBIfam" id="TIGR00813">
    <property type="entry name" value="sss"/>
    <property type="match status" value="1"/>
</dbReference>
<feature type="transmembrane region" description="Helical" evidence="12">
    <location>
        <begin position="381"/>
        <end position="401"/>
    </location>
</feature>
<dbReference type="GO" id="GO:0005886">
    <property type="term" value="C:plasma membrane"/>
    <property type="evidence" value="ECO:0007669"/>
    <property type="project" value="UniProtKB-SubCell"/>
</dbReference>
<dbReference type="PROSITE" id="PS50283">
    <property type="entry name" value="NA_SOLUT_SYMP_3"/>
    <property type="match status" value="1"/>
</dbReference>
<feature type="transmembrane region" description="Helical" evidence="12">
    <location>
        <begin position="157"/>
        <end position="176"/>
    </location>
</feature>
<dbReference type="InterPro" id="IPR038377">
    <property type="entry name" value="Na/Glc_symporter_sf"/>
</dbReference>
<name>A0A7I8V8Y8_9ANNE</name>
<evidence type="ECO:0000313" key="13">
    <source>
        <dbReference type="EMBL" id="CAD5112052.1"/>
    </source>
</evidence>
<keyword evidence="9 12" id="KW-0472">Membrane</keyword>
<evidence type="ECO:0000256" key="4">
    <source>
        <dbReference type="ARBA" id="ARBA00022475"/>
    </source>
</evidence>
<evidence type="ECO:0000256" key="6">
    <source>
        <dbReference type="ARBA" id="ARBA00022989"/>
    </source>
</evidence>
<gene>
    <name evidence="13" type="ORF">DGYR_LOCUS1259</name>
</gene>
<evidence type="ECO:0000313" key="14">
    <source>
        <dbReference type="Proteomes" id="UP000549394"/>
    </source>
</evidence>
<proteinExistence type="inferred from homology"/>
<dbReference type="GO" id="GO:0015293">
    <property type="term" value="F:symporter activity"/>
    <property type="evidence" value="ECO:0007669"/>
    <property type="project" value="TreeGrafter"/>
</dbReference>
<keyword evidence="5 12" id="KW-0812">Transmembrane</keyword>
<keyword evidence="6 12" id="KW-1133">Transmembrane helix</keyword>
<dbReference type="InterPro" id="IPR051163">
    <property type="entry name" value="Sodium:Solute_Symporter_SSF"/>
</dbReference>
<evidence type="ECO:0000256" key="9">
    <source>
        <dbReference type="ARBA" id="ARBA00023136"/>
    </source>
</evidence>
<feature type="transmembrane region" description="Helical" evidence="12">
    <location>
        <begin position="50"/>
        <end position="71"/>
    </location>
</feature>
<dbReference type="Gene3D" id="1.20.1730.10">
    <property type="entry name" value="Sodium/glucose cotransporter"/>
    <property type="match status" value="1"/>
</dbReference>
<dbReference type="Pfam" id="PF00474">
    <property type="entry name" value="SSF"/>
    <property type="match status" value="1"/>
</dbReference>
<feature type="transmembrane region" description="Helical" evidence="12">
    <location>
        <begin position="413"/>
        <end position="435"/>
    </location>
</feature>
<feature type="transmembrane region" description="Helical" evidence="12">
    <location>
        <begin position="123"/>
        <end position="145"/>
    </location>
</feature>
<feature type="transmembrane region" description="Helical" evidence="12">
    <location>
        <begin position="183"/>
        <end position="206"/>
    </location>
</feature>
<accession>A0A7I8V8Y8</accession>
<feature type="transmembrane region" description="Helical" evidence="12">
    <location>
        <begin position="442"/>
        <end position="461"/>
    </location>
</feature>
<feature type="transmembrane region" description="Helical" evidence="12">
    <location>
        <begin position="509"/>
        <end position="531"/>
    </location>
</feature>
<keyword evidence="14" id="KW-1185">Reference proteome</keyword>
<dbReference type="EMBL" id="CAJFCJ010000002">
    <property type="protein sequence ID" value="CAD5112052.1"/>
    <property type="molecule type" value="Genomic_DNA"/>
</dbReference>
<evidence type="ECO:0000256" key="1">
    <source>
        <dbReference type="ARBA" id="ARBA00004651"/>
    </source>
</evidence>
<evidence type="ECO:0000256" key="2">
    <source>
        <dbReference type="ARBA" id="ARBA00006434"/>
    </source>
</evidence>
<dbReference type="OrthoDB" id="6132759at2759"/>
<evidence type="ECO:0000256" key="8">
    <source>
        <dbReference type="ARBA" id="ARBA00023065"/>
    </source>
</evidence>
<comment type="subcellular location">
    <subcellularLocation>
        <location evidence="1">Cell membrane</location>
        <topology evidence="1">Multi-pass membrane protein</topology>
    </subcellularLocation>
</comment>
<protein>
    <submittedName>
        <fullName evidence="13">DgyrCDS1299</fullName>
    </submittedName>
</protein>
<keyword evidence="10" id="KW-0739">Sodium transport</keyword>
<dbReference type="PROSITE" id="PS51257">
    <property type="entry name" value="PROKAR_LIPOPROTEIN"/>
    <property type="match status" value="1"/>
</dbReference>
<evidence type="ECO:0000256" key="5">
    <source>
        <dbReference type="ARBA" id="ARBA00022692"/>
    </source>
</evidence>
<keyword evidence="7" id="KW-0915">Sodium</keyword>
<sequence length="560" mass="61856">MSKHFFDWTDYLTMFTLLAASIGIGIFLACTGGKQKTTSEFLLGDRKMNLIPVALSCMVSYLSGISILGYAAEVAYFGTQLMVGIFGQIVGGVFCAFTIVPFLHKLGYLSINQYLEERYRSKVVKYIGTGTQIINALVLSGISLFPPSVAIHRVTGISVWSCVVILGITCTFYTTLGGIKAVIWTDVIQTGSIVIGLLVINIRAFLAVESYDLIIERVKASGKIKFFDINLSLLERFTLPATLVAYFTVSFFFNGCSQTVAQRIASVPTPKDAKRMILLSAISSTLCVILCCTGGLAAYFYYESIGCDPLPSGKIKSTDEILIYLVGDIFDQPCILGVIITVLISGTLSNNSSAMSSISAIVWNDILMKFFSRVTEKTKALINKLIVVICGVLAILMGITFSYLKGTLLKNTITFMSITWLPICSFPLAGAFFPFISSRSILLANFLSCAFISWISLGSFFNATQSKPITFSTTNCTNYTEPTISSFLNETTFDDRSIVQKYFYGISYIWYPALGLSTTIILALLFSIIPLMRDRKVEKKYVISWVRRFIKDYDEEVPLK</sequence>
<evidence type="ECO:0000256" key="10">
    <source>
        <dbReference type="ARBA" id="ARBA00023201"/>
    </source>
</evidence>
<dbReference type="GO" id="GO:0006814">
    <property type="term" value="P:sodium ion transport"/>
    <property type="evidence" value="ECO:0007669"/>
    <property type="project" value="UniProtKB-KW"/>
</dbReference>